<keyword evidence="6" id="KW-1185">Reference proteome</keyword>
<proteinExistence type="inferred from homology"/>
<dbReference type="PROSITE" id="PS51186">
    <property type="entry name" value="GNAT"/>
    <property type="match status" value="1"/>
</dbReference>
<keyword evidence="2" id="KW-0012">Acyltransferase</keyword>
<dbReference type="EMBL" id="FTOR01000008">
    <property type="protein sequence ID" value="SIT29302.1"/>
    <property type="molecule type" value="Genomic_DNA"/>
</dbReference>
<dbReference type="Proteomes" id="UP000186917">
    <property type="component" value="Unassembled WGS sequence"/>
</dbReference>
<dbReference type="InterPro" id="IPR016181">
    <property type="entry name" value="Acyl_CoA_acyltransferase"/>
</dbReference>
<dbReference type="Gene3D" id="3.40.630.30">
    <property type="match status" value="1"/>
</dbReference>
<accession>A0A1N7R2E1</accession>
<comment type="similarity">
    <text evidence="3">Belongs to the acetyltransferase family. RimJ subfamily.</text>
</comment>
<dbReference type="PANTHER" id="PTHR43792">
    <property type="entry name" value="GNAT FAMILY, PUTATIVE (AFU_ORTHOLOGUE AFUA_3G00765)-RELATED-RELATED"/>
    <property type="match status" value="1"/>
</dbReference>
<gene>
    <name evidence="5" type="ORF">SAMN05421788_108279</name>
</gene>
<evidence type="ECO:0000313" key="6">
    <source>
        <dbReference type="Proteomes" id="UP000186917"/>
    </source>
</evidence>
<protein>
    <submittedName>
        <fullName evidence="5">Protein N-acetyltransferase, RimJ/RimL family</fullName>
    </submittedName>
</protein>
<name>A0A1N7R2E1_9BACT</name>
<evidence type="ECO:0000256" key="3">
    <source>
        <dbReference type="ARBA" id="ARBA00038502"/>
    </source>
</evidence>
<dbReference type="GO" id="GO:0016747">
    <property type="term" value="F:acyltransferase activity, transferring groups other than amino-acyl groups"/>
    <property type="evidence" value="ECO:0007669"/>
    <property type="project" value="InterPro"/>
</dbReference>
<dbReference type="InterPro" id="IPR000182">
    <property type="entry name" value="GNAT_dom"/>
</dbReference>
<sequence>MASTFPVLYTQRLMLRQLHTDDLPALLKYVNNPHITDNIVNFPYPYLEYHAVHRLSYVYQGFVKKSHYVFAMIFRDAEPEELVGEVSLHLNGTGSVAEIGYWIGEPFWGQGITTEAVEAVIRFGFEKLALASIFAECHVDNKGSERVLVRNHMVKQEDKNSVAKYIIHNPAKA</sequence>
<reference evidence="6" key="1">
    <citation type="submission" date="2017-01" db="EMBL/GenBank/DDBJ databases">
        <authorList>
            <person name="Varghese N."/>
            <person name="Submissions S."/>
        </authorList>
    </citation>
    <scope>NUCLEOTIDE SEQUENCE [LARGE SCALE GENOMIC DNA]</scope>
    <source>
        <strain evidence="6">DSM 21054</strain>
    </source>
</reference>
<dbReference type="Pfam" id="PF13302">
    <property type="entry name" value="Acetyltransf_3"/>
    <property type="match status" value="1"/>
</dbReference>
<evidence type="ECO:0000256" key="2">
    <source>
        <dbReference type="ARBA" id="ARBA00023315"/>
    </source>
</evidence>
<keyword evidence="1 5" id="KW-0808">Transferase</keyword>
<feature type="domain" description="N-acetyltransferase" evidence="4">
    <location>
        <begin position="13"/>
        <end position="167"/>
    </location>
</feature>
<evidence type="ECO:0000256" key="1">
    <source>
        <dbReference type="ARBA" id="ARBA00022679"/>
    </source>
</evidence>
<dbReference type="InterPro" id="IPR051531">
    <property type="entry name" value="N-acetyltransferase"/>
</dbReference>
<evidence type="ECO:0000259" key="4">
    <source>
        <dbReference type="PROSITE" id="PS51186"/>
    </source>
</evidence>
<organism evidence="5 6">
    <name type="scientific">Filimonas lacunae</name>
    <dbReference type="NCBI Taxonomy" id="477680"/>
    <lineage>
        <taxon>Bacteria</taxon>
        <taxon>Pseudomonadati</taxon>
        <taxon>Bacteroidota</taxon>
        <taxon>Chitinophagia</taxon>
        <taxon>Chitinophagales</taxon>
        <taxon>Chitinophagaceae</taxon>
        <taxon>Filimonas</taxon>
    </lineage>
</organism>
<dbReference type="RefSeq" id="WP_076381287.1">
    <property type="nucleotide sequence ID" value="NZ_FTOR01000008.1"/>
</dbReference>
<evidence type="ECO:0000313" key="5">
    <source>
        <dbReference type="EMBL" id="SIT29302.1"/>
    </source>
</evidence>
<dbReference type="PANTHER" id="PTHR43792:SF8">
    <property type="entry name" value="[RIBOSOMAL PROTEIN US5]-ALANINE N-ACETYLTRANSFERASE"/>
    <property type="match status" value="1"/>
</dbReference>
<dbReference type="OrthoDB" id="9811523at2"/>
<dbReference type="SUPFAM" id="SSF55729">
    <property type="entry name" value="Acyl-CoA N-acyltransferases (Nat)"/>
    <property type="match status" value="1"/>
</dbReference>
<dbReference type="STRING" id="477680.SAMN05421788_108279"/>
<dbReference type="AlphaFoldDB" id="A0A1N7R2E1"/>